<organism evidence="1 2">
    <name type="scientific">Kribbella antibiotica</name>
    <dbReference type="NCBI Taxonomy" id="190195"/>
    <lineage>
        <taxon>Bacteria</taxon>
        <taxon>Bacillati</taxon>
        <taxon>Actinomycetota</taxon>
        <taxon>Actinomycetes</taxon>
        <taxon>Propionibacteriales</taxon>
        <taxon>Kribbellaceae</taxon>
        <taxon>Kribbella</taxon>
    </lineage>
</organism>
<dbReference type="CDD" id="cd21631">
    <property type="entry name" value="RHH_CopG_NikR-like"/>
    <property type="match status" value="1"/>
</dbReference>
<accession>A0A4R4YPH9</accession>
<evidence type="ECO:0000313" key="2">
    <source>
        <dbReference type="Proteomes" id="UP000295124"/>
    </source>
</evidence>
<reference evidence="1 2" key="1">
    <citation type="submission" date="2019-03" db="EMBL/GenBank/DDBJ databases">
        <title>Draft genome sequences of novel Actinobacteria.</title>
        <authorList>
            <person name="Sahin N."/>
            <person name="Ay H."/>
            <person name="Saygin H."/>
        </authorList>
    </citation>
    <scope>NUCLEOTIDE SEQUENCE [LARGE SCALE GENOMIC DNA]</scope>
    <source>
        <strain evidence="1 2">JCM 13523</strain>
    </source>
</reference>
<protein>
    <submittedName>
        <fullName evidence="1">CopG family transcriptional regulator</fullName>
    </submittedName>
</protein>
<name>A0A4R4YPH9_9ACTN</name>
<keyword evidence="2" id="KW-1185">Reference proteome</keyword>
<dbReference type="OrthoDB" id="5193194at2"/>
<dbReference type="AlphaFoldDB" id="A0A4R4YPH9"/>
<dbReference type="EMBL" id="SMKX01000161">
    <property type="protein sequence ID" value="TDD46983.1"/>
    <property type="molecule type" value="Genomic_DNA"/>
</dbReference>
<evidence type="ECO:0000313" key="1">
    <source>
        <dbReference type="EMBL" id="TDD46983.1"/>
    </source>
</evidence>
<gene>
    <name evidence="1" type="ORF">E1263_35405</name>
</gene>
<sequence>MPMKRTSVYAEAADLAVITEAARKRGVPAAELLREGIRLAAMANRVWDEPLDWPTFDISPVSGSAGER</sequence>
<comment type="caution">
    <text evidence="1">The sequence shown here is derived from an EMBL/GenBank/DDBJ whole genome shotgun (WGS) entry which is preliminary data.</text>
</comment>
<proteinExistence type="predicted"/>
<dbReference type="Proteomes" id="UP000295124">
    <property type="component" value="Unassembled WGS sequence"/>
</dbReference>